<feature type="chain" id="PRO_5040105678" evidence="1">
    <location>
        <begin position="26"/>
        <end position="119"/>
    </location>
</feature>
<evidence type="ECO:0000313" key="2">
    <source>
        <dbReference type="EMBL" id="KAG1780445.1"/>
    </source>
</evidence>
<proteinExistence type="predicted"/>
<evidence type="ECO:0000256" key="1">
    <source>
        <dbReference type="SAM" id="SignalP"/>
    </source>
</evidence>
<dbReference type="Proteomes" id="UP000714275">
    <property type="component" value="Unassembled WGS sequence"/>
</dbReference>
<reference evidence="2" key="1">
    <citation type="journal article" date="2020" name="New Phytol.">
        <title>Comparative genomics reveals dynamic genome evolution in host specialist ectomycorrhizal fungi.</title>
        <authorList>
            <person name="Lofgren L.A."/>
            <person name="Nguyen N.H."/>
            <person name="Vilgalys R."/>
            <person name="Ruytinx J."/>
            <person name="Liao H.L."/>
            <person name="Branco S."/>
            <person name="Kuo A."/>
            <person name="LaButti K."/>
            <person name="Lipzen A."/>
            <person name="Andreopoulos W."/>
            <person name="Pangilinan J."/>
            <person name="Riley R."/>
            <person name="Hundley H."/>
            <person name="Na H."/>
            <person name="Barry K."/>
            <person name="Grigoriev I.V."/>
            <person name="Stajich J.E."/>
            <person name="Kennedy P.G."/>
        </authorList>
    </citation>
    <scope>NUCLEOTIDE SEQUENCE</scope>
    <source>
        <strain evidence="2">DOB743</strain>
    </source>
</reference>
<sequence length="119" mass="13816">MVCVNAFLPGELALLVLQLKRCAMCRQQGARRCQLPCRLCASQKKKKNETFQDTRRRNRKLVCYSPSRSLTQALEVLNRSECFHDNGWIGCLQYTVVIRTSLKRIRYHFRTAGPVDLKI</sequence>
<protein>
    <submittedName>
        <fullName evidence="2">Uncharacterized protein</fullName>
    </submittedName>
</protein>
<dbReference type="EMBL" id="JABBWD010000009">
    <property type="protein sequence ID" value="KAG1780445.1"/>
    <property type="molecule type" value="Genomic_DNA"/>
</dbReference>
<organism evidence="2 3">
    <name type="scientific">Suillus placidus</name>
    <dbReference type="NCBI Taxonomy" id="48579"/>
    <lineage>
        <taxon>Eukaryota</taxon>
        <taxon>Fungi</taxon>
        <taxon>Dikarya</taxon>
        <taxon>Basidiomycota</taxon>
        <taxon>Agaricomycotina</taxon>
        <taxon>Agaricomycetes</taxon>
        <taxon>Agaricomycetidae</taxon>
        <taxon>Boletales</taxon>
        <taxon>Suillineae</taxon>
        <taxon>Suillaceae</taxon>
        <taxon>Suillus</taxon>
    </lineage>
</organism>
<name>A0A9P7A0X4_9AGAM</name>
<accession>A0A9P7A0X4</accession>
<keyword evidence="3" id="KW-1185">Reference proteome</keyword>
<keyword evidence="1" id="KW-0732">Signal</keyword>
<evidence type="ECO:0000313" key="3">
    <source>
        <dbReference type="Proteomes" id="UP000714275"/>
    </source>
</evidence>
<feature type="signal peptide" evidence="1">
    <location>
        <begin position="1"/>
        <end position="25"/>
    </location>
</feature>
<comment type="caution">
    <text evidence="2">The sequence shown here is derived from an EMBL/GenBank/DDBJ whole genome shotgun (WGS) entry which is preliminary data.</text>
</comment>
<gene>
    <name evidence="2" type="ORF">EV702DRAFT_779400</name>
</gene>
<dbReference type="AlphaFoldDB" id="A0A9P7A0X4"/>